<keyword evidence="3" id="KW-1185">Reference proteome</keyword>
<reference evidence="2" key="1">
    <citation type="submission" date="2024-03" db="EMBL/GenBank/DDBJ databases">
        <authorList>
            <consortium name="ELIXIR-Norway"/>
            <consortium name="Elixir Norway"/>
        </authorList>
    </citation>
    <scope>NUCLEOTIDE SEQUENCE</scope>
</reference>
<dbReference type="Proteomes" id="UP001497522">
    <property type="component" value="Chromosome 7"/>
</dbReference>
<proteinExistence type="predicted"/>
<sequence length="118" mass="12990">MGCVSPLVESCRPFQPFATEKPQQKPVAVAVTTDGQTATDKRKKSLKNSTPLSRLAHSRCNECDGHPDRYPSLHRSLSLSSLGFFRSTHLLPGAEVEVFGVLCSSVIVFRRGFLQGMR</sequence>
<name>A0ABP1BU93_9BRYO</name>
<evidence type="ECO:0000313" key="2">
    <source>
        <dbReference type="EMBL" id="CAK9879922.1"/>
    </source>
</evidence>
<accession>A0ABP1BU93</accession>
<dbReference type="EMBL" id="OZ023708">
    <property type="protein sequence ID" value="CAK9879922.1"/>
    <property type="molecule type" value="Genomic_DNA"/>
</dbReference>
<evidence type="ECO:0000313" key="3">
    <source>
        <dbReference type="Proteomes" id="UP001497522"/>
    </source>
</evidence>
<protein>
    <submittedName>
        <fullName evidence="2">Uncharacterized protein</fullName>
    </submittedName>
</protein>
<gene>
    <name evidence="2" type="ORF">CSSPJE1EN2_LOCUS21411</name>
</gene>
<feature type="region of interest" description="Disordered" evidence="1">
    <location>
        <begin position="32"/>
        <end position="51"/>
    </location>
</feature>
<evidence type="ECO:0000256" key="1">
    <source>
        <dbReference type="SAM" id="MobiDB-lite"/>
    </source>
</evidence>
<organism evidence="2 3">
    <name type="scientific">Sphagnum jensenii</name>
    <dbReference type="NCBI Taxonomy" id="128206"/>
    <lineage>
        <taxon>Eukaryota</taxon>
        <taxon>Viridiplantae</taxon>
        <taxon>Streptophyta</taxon>
        <taxon>Embryophyta</taxon>
        <taxon>Bryophyta</taxon>
        <taxon>Sphagnophytina</taxon>
        <taxon>Sphagnopsida</taxon>
        <taxon>Sphagnales</taxon>
        <taxon>Sphagnaceae</taxon>
        <taxon>Sphagnum</taxon>
    </lineage>
</organism>